<evidence type="ECO:0000313" key="3">
    <source>
        <dbReference type="Proteomes" id="UP000800981"/>
    </source>
</evidence>
<evidence type="ECO:0000313" key="2">
    <source>
        <dbReference type="EMBL" id="NHC13712.1"/>
    </source>
</evidence>
<name>A0ABX0GVQ4_9ACTN</name>
<dbReference type="InterPro" id="IPR006640">
    <property type="entry name" value="SprT-like_domain"/>
</dbReference>
<keyword evidence="2" id="KW-0378">Hydrolase</keyword>
<comment type="caution">
    <text evidence="2">The sequence shown here is derived from an EMBL/GenBank/DDBJ whole genome shotgun (WGS) entry which is preliminary data.</text>
</comment>
<dbReference type="EMBL" id="JAANNP010000002">
    <property type="protein sequence ID" value="NHC13712.1"/>
    <property type="molecule type" value="Genomic_DNA"/>
</dbReference>
<dbReference type="Proteomes" id="UP000800981">
    <property type="component" value="Unassembled WGS sequence"/>
</dbReference>
<keyword evidence="3" id="KW-1185">Reference proteome</keyword>
<dbReference type="GO" id="GO:0008237">
    <property type="term" value="F:metallopeptidase activity"/>
    <property type="evidence" value="ECO:0007669"/>
    <property type="project" value="UniProtKB-KW"/>
</dbReference>
<accession>A0ABX0GVQ4</accession>
<dbReference type="Pfam" id="PF10263">
    <property type="entry name" value="SprT-like"/>
    <property type="match status" value="1"/>
</dbReference>
<evidence type="ECO:0000259" key="1">
    <source>
        <dbReference type="SMART" id="SM00731"/>
    </source>
</evidence>
<feature type="domain" description="SprT-like" evidence="1">
    <location>
        <begin position="1"/>
        <end position="139"/>
    </location>
</feature>
<keyword evidence="2" id="KW-0645">Protease</keyword>
<gene>
    <name evidence="2" type="ORF">G9H71_07950</name>
</gene>
<sequence length="245" mass="26881">MELAEARAHGEELLRRHGLSSWRLVFDNAKTRAGVCRFERREIGLSRVLTQLHTEAEVRDTLLHEIAHALVGPRHGHDAVWRAKALAIGCSGERCVPPTAERAPGPWTGTCPRGHVTTRHRRPEKVQSCAKCSSRFDLAAVFRWTFRGQEVAMHPAYEAQLAFYRSRAARAPAPAEGVAASSVATPSRPTAPGPAPLPVGAAVRLRGRGKYAGLTGTVEKRGRTRYHVRTRVGLVAAPFELVERV</sequence>
<protein>
    <submittedName>
        <fullName evidence="2">SprT family zinc-dependent metalloprotease</fullName>
    </submittedName>
</protein>
<reference evidence="2 3" key="1">
    <citation type="submission" date="2020-03" db="EMBL/GenBank/DDBJ databases">
        <title>Two novel Motilibacter sp.</title>
        <authorList>
            <person name="Liu S."/>
        </authorList>
    </citation>
    <scope>NUCLEOTIDE SEQUENCE [LARGE SCALE GENOMIC DNA]</scope>
    <source>
        <strain evidence="2 3">E257</strain>
    </source>
</reference>
<proteinExistence type="predicted"/>
<dbReference type="SMART" id="SM00731">
    <property type="entry name" value="SprT"/>
    <property type="match status" value="1"/>
</dbReference>
<organism evidence="2 3">
    <name type="scientific">Motilibacter deserti</name>
    <dbReference type="NCBI Taxonomy" id="2714956"/>
    <lineage>
        <taxon>Bacteria</taxon>
        <taxon>Bacillati</taxon>
        <taxon>Actinomycetota</taxon>
        <taxon>Actinomycetes</taxon>
        <taxon>Motilibacterales</taxon>
        <taxon>Motilibacteraceae</taxon>
        <taxon>Motilibacter</taxon>
    </lineage>
</organism>
<keyword evidence="2" id="KW-0482">Metalloprotease</keyword>